<name>A0A549YFF5_9BACI</name>
<reference evidence="2 3" key="1">
    <citation type="submission" date="2019-07" db="EMBL/GenBank/DDBJ databases">
        <title>Genomic analysis of Lentibacillus sp. NKC851-2.</title>
        <authorList>
            <person name="Oh Y.J."/>
        </authorList>
    </citation>
    <scope>NUCLEOTIDE SEQUENCE [LARGE SCALE GENOMIC DNA]</scope>
    <source>
        <strain evidence="2 3">NKC851-2</strain>
    </source>
</reference>
<protein>
    <submittedName>
        <fullName evidence="2">Rpn family recombination-promoting nuclease/putative transposase</fullName>
    </submittedName>
</protein>
<dbReference type="PANTHER" id="PTHR35586">
    <property type="entry name" value="SLL1691 PROTEIN"/>
    <property type="match status" value="1"/>
</dbReference>
<keyword evidence="3" id="KW-1185">Reference proteome</keyword>
<feature type="domain" description="Transposase (putative) YhgA-like" evidence="1">
    <location>
        <begin position="22"/>
        <end position="123"/>
    </location>
</feature>
<organism evidence="2 3">
    <name type="scientific">Lentibacillus cibarius</name>
    <dbReference type="NCBI Taxonomy" id="2583219"/>
    <lineage>
        <taxon>Bacteria</taxon>
        <taxon>Bacillati</taxon>
        <taxon>Bacillota</taxon>
        <taxon>Bacilli</taxon>
        <taxon>Bacillales</taxon>
        <taxon>Bacillaceae</taxon>
        <taxon>Lentibacillus</taxon>
    </lineage>
</organism>
<dbReference type="Pfam" id="PF04754">
    <property type="entry name" value="Transposase_31"/>
    <property type="match status" value="1"/>
</dbReference>
<proteinExistence type="predicted"/>
<dbReference type="NCBIfam" id="TIGR01784">
    <property type="entry name" value="T_den_put_tspse"/>
    <property type="match status" value="1"/>
</dbReference>
<dbReference type="InterPro" id="IPR006842">
    <property type="entry name" value="Transposase_31"/>
</dbReference>
<evidence type="ECO:0000313" key="3">
    <source>
        <dbReference type="Proteomes" id="UP000319280"/>
    </source>
</evidence>
<dbReference type="Proteomes" id="UP000319280">
    <property type="component" value="Unassembled WGS sequence"/>
</dbReference>
<evidence type="ECO:0000313" key="2">
    <source>
        <dbReference type="EMBL" id="TRM10612.1"/>
    </source>
</evidence>
<dbReference type="EMBL" id="VJMZ01000001">
    <property type="protein sequence ID" value="TRM10612.1"/>
    <property type="molecule type" value="Genomic_DNA"/>
</dbReference>
<dbReference type="InterPro" id="IPR010106">
    <property type="entry name" value="RpnA"/>
</dbReference>
<dbReference type="AlphaFoldDB" id="A0A549YFF5"/>
<comment type="caution">
    <text evidence="2">The sequence shown here is derived from an EMBL/GenBank/DDBJ whole genome shotgun (WGS) entry which is preliminary data.</text>
</comment>
<gene>
    <name evidence="2" type="ORF">FH966_02120</name>
</gene>
<dbReference type="PANTHER" id="PTHR35586:SF1">
    <property type="entry name" value="SLL1691 PROTEIN"/>
    <property type="match status" value="1"/>
</dbReference>
<accession>A0A549YFF5</accession>
<sequence length="316" mass="37822">MIVLEQSSAPLILEETPRYLDHDGLWKNVITELFKPFVRFFAPNLYQMIDWSVKADSLEQEFHRVFPEKKGKRYTDKLMKVHQKNGQERWMLIHIEVQGYEDKDFAERMFQYFYRIFDKYNRKIYAMAIFADDNEYFQPAQYTYQFYGTELNYTYNTYKIAQQDEETLLQSDNPFAYAILAGLYMIKSKNNASKRYQFKRRLFELLIRGQRVDNREYSGALLYFIDYLLEVPKEMAEKLQKEVKPIVQEEESHMFTTKYPDPPTLKPIFDEIREEGKVKAKKEVALNMLRKGYAVETVVELTGLTKEEVTALKSEW</sequence>
<evidence type="ECO:0000259" key="1">
    <source>
        <dbReference type="Pfam" id="PF04754"/>
    </source>
</evidence>